<protein>
    <submittedName>
        <fullName evidence="2">Uncharacterized protein</fullName>
    </submittedName>
</protein>
<evidence type="ECO:0000256" key="1">
    <source>
        <dbReference type="SAM" id="Phobius"/>
    </source>
</evidence>
<feature type="transmembrane region" description="Helical" evidence="1">
    <location>
        <begin position="51"/>
        <end position="72"/>
    </location>
</feature>
<name>A0A812N0Y4_9DINO</name>
<dbReference type="Gene3D" id="1.20.1250.20">
    <property type="entry name" value="MFS general substrate transporter like domains"/>
    <property type="match status" value="1"/>
</dbReference>
<sequence>MQYALLQIFSIYSSELLEPGDANQLYAAANWGACFLAAPAGIVFDALGPAWACLLGGLCSSSGMALALASLLGTPRIYSASLGYFLFGFGATLLNTVAVLAAVRAAPPKQSAKVSAGVLCSLAIGMSIHTAVHAQWFRGAPFNFLSYQIAYSLLSGILGFLVFRSSAWNAVAESAADDVSEPSGTAKDEPKSTAARIWNIVLTREFPWLAALHLIPIAYSFAWLGNWSVCAERLLIPEEDRTRIGLGLGLFSAAGRILFGLLGDWAPGGRGKMGLELGFVGSVGLFQLAFLLLEHDQRTFFELAMQLQCLGYGGLLCLAPVALRAGFPVEDLGTSFGLLYQLLAVTFTVFNWAAVPTPGCVGSDCFQGFFSVASILNAGCLLWALTRLVRASQKVASTSLRARKL</sequence>
<dbReference type="EMBL" id="CAJNDS010001835">
    <property type="protein sequence ID" value="CAE7283280.1"/>
    <property type="molecule type" value="Genomic_DNA"/>
</dbReference>
<feature type="transmembrane region" description="Helical" evidence="1">
    <location>
        <begin position="144"/>
        <end position="163"/>
    </location>
</feature>
<organism evidence="2 3">
    <name type="scientific">Symbiodinium natans</name>
    <dbReference type="NCBI Taxonomy" id="878477"/>
    <lineage>
        <taxon>Eukaryota</taxon>
        <taxon>Sar</taxon>
        <taxon>Alveolata</taxon>
        <taxon>Dinophyceae</taxon>
        <taxon>Suessiales</taxon>
        <taxon>Symbiodiniaceae</taxon>
        <taxon>Symbiodinium</taxon>
    </lineage>
</organism>
<feature type="transmembrane region" description="Helical" evidence="1">
    <location>
        <begin position="274"/>
        <end position="293"/>
    </location>
</feature>
<feature type="transmembrane region" description="Helical" evidence="1">
    <location>
        <begin position="244"/>
        <end position="262"/>
    </location>
</feature>
<keyword evidence="1" id="KW-0812">Transmembrane</keyword>
<dbReference type="InterPro" id="IPR036259">
    <property type="entry name" value="MFS_trans_sf"/>
</dbReference>
<feature type="transmembrane region" description="Helical" evidence="1">
    <location>
        <begin position="366"/>
        <end position="385"/>
    </location>
</feature>
<keyword evidence="1" id="KW-1133">Transmembrane helix</keyword>
<comment type="caution">
    <text evidence="2">The sequence shown here is derived from an EMBL/GenBank/DDBJ whole genome shotgun (WGS) entry which is preliminary data.</text>
</comment>
<dbReference type="Proteomes" id="UP000604046">
    <property type="component" value="Unassembled WGS sequence"/>
</dbReference>
<reference evidence="2" key="1">
    <citation type="submission" date="2021-02" db="EMBL/GenBank/DDBJ databases">
        <authorList>
            <person name="Dougan E. K."/>
            <person name="Rhodes N."/>
            <person name="Thang M."/>
            <person name="Chan C."/>
        </authorList>
    </citation>
    <scope>NUCLEOTIDE SEQUENCE</scope>
</reference>
<feature type="transmembrane region" description="Helical" evidence="1">
    <location>
        <begin position="335"/>
        <end position="354"/>
    </location>
</feature>
<feature type="transmembrane region" description="Helical" evidence="1">
    <location>
        <begin position="305"/>
        <end position="323"/>
    </location>
</feature>
<evidence type="ECO:0000313" key="3">
    <source>
        <dbReference type="Proteomes" id="UP000604046"/>
    </source>
</evidence>
<feature type="transmembrane region" description="Helical" evidence="1">
    <location>
        <begin position="114"/>
        <end position="132"/>
    </location>
</feature>
<feature type="transmembrane region" description="Helical" evidence="1">
    <location>
        <begin position="84"/>
        <end position="102"/>
    </location>
</feature>
<dbReference type="SUPFAM" id="SSF103473">
    <property type="entry name" value="MFS general substrate transporter"/>
    <property type="match status" value="1"/>
</dbReference>
<dbReference type="AlphaFoldDB" id="A0A812N0Y4"/>
<accession>A0A812N0Y4</accession>
<gene>
    <name evidence="2" type="ORF">SNAT2548_LOCUS15010</name>
</gene>
<dbReference type="OrthoDB" id="438767at2759"/>
<evidence type="ECO:0000313" key="2">
    <source>
        <dbReference type="EMBL" id="CAE7283280.1"/>
    </source>
</evidence>
<keyword evidence="3" id="KW-1185">Reference proteome</keyword>
<feature type="transmembrane region" description="Helical" evidence="1">
    <location>
        <begin position="25"/>
        <end position="44"/>
    </location>
</feature>
<feature type="transmembrane region" description="Helical" evidence="1">
    <location>
        <begin position="206"/>
        <end position="224"/>
    </location>
</feature>
<proteinExistence type="predicted"/>
<keyword evidence="1" id="KW-0472">Membrane</keyword>